<evidence type="ECO:0008006" key="4">
    <source>
        <dbReference type="Google" id="ProtNLM"/>
    </source>
</evidence>
<feature type="transmembrane region" description="Helical" evidence="1">
    <location>
        <begin position="188"/>
        <end position="210"/>
    </location>
</feature>
<dbReference type="EMBL" id="MHOB01000036">
    <property type="protein sequence ID" value="OGZ57052.1"/>
    <property type="molecule type" value="Genomic_DNA"/>
</dbReference>
<gene>
    <name evidence="2" type="ORF">A3G60_03985</name>
</gene>
<sequence>MNGSLGEVSVRSFEEALTTLANAVFGFIPQLVVALFSFIVLWIVAVMLGRLIEQVVRALKIDSVFESLGAEEVLTRGGFKLDSGAFLGGLVRWFFIVLALLVAVNILGLTEVSIFLASVVAYIPNVVIAAIFIIAAAVLGDIVQRIARGSAHAAHMPAAALIGAVAKWAIWIFALLAALLQLRIVPELVQTLVTALVAMVALAGGLAFGLGGKEHASQLIEKLRRDIRE</sequence>
<evidence type="ECO:0000313" key="3">
    <source>
        <dbReference type="Proteomes" id="UP000178996"/>
    </source>
</evidence>
<dbReference type="Pfam" id="PF05552">
    <property type="entry name" value="MS_channel_1st_1"/>
    <property type="match status" value="2"/>
</dbReference>
<feature type="transmembrane region" description="Helical" evidence="1">
    <location>
        <begin position="160"/>
        <end position="182"/>
    </location>
</feature>
<dbReference type="Proteomes" id="UP000178996">
    <property type="component" value="Unassembled WGS sequence"/>
</dbReference>
<accession>A0A1G2H3K8</accession>
<name>A0A1G2H3K8_9BACT</name>
<evidence type="ECO:0000313" key="2">
    <source>
        <dbReference type="EMBL" id="OGZ57052.1"/>
    </source>
</evidence>
<feature type="transmembrane region" description="Helical" evidence="1">
    <location>
        <begin position="85"/>
        <end position="108"/>
    </location>
</feature>
<feature type="transmembrane region" description="Helical" evidence="1">
    <location>
        <begin position="114"/>
        <end position="139"/>
    </location>
</feature>
<evidence type="ECO:0000256" key="1">
    <source>
        <dbReference type="SAM" id="Phobius"/>
    </source>
</evidence>
<organism evidence="2 3">
    <name type="scientific">Candidatus Ryanbacteria bacterium RIFCSPLOWO2_12_FULL_47_9c</name>
    <dbReference type="NCBI Taxonomy" id="1802131"/>
    <lineage>
        <taxon>Bacteria</taxon>
        <taxon>Candidatus Ryaniibacteriota</taxon>
    </lineage>
</organism>
<proteinExistence type="predicted"/>
<dbReference type="InterPro" id="IPR008910">
    <property type="entry name" value="MSC_TM_helix"/>
</dbReference>
<keyword evidence="1" id="KW-0472">Membrane</keyword>
<dbReference type="AlphaFoldDB" id="A0A1G2H3K8"/>
<keyword evidence="1" id="KW-0812">Transmembrane</keyword>
<keyword evidence="1" id="KW-1133">Transmembrane helix</keyword>
<comment type="caution">
    <text evidence="2">The sequence shown here is derived from an EMBL/GenBank/DDBJ whole genome shotgun (WGS) entry which is preliminary data.</text>
</comment>
<protein>
    <recommendedName>
        <fullName evidence="4">Small-conductance mechanosensitive ion channel</fullName>
    </recommendedName>
</protein>
<reference evidence="2 3" key="1">
    <citation type="journal article" date="2016" name="Nat. Commun.">
        <title>Thousands of microbial genomes shed light on interconnected biogeochemical processes in an aquifer system.</title>
        <authorList>
            <person name="Anantharaman K."/>
            <person name="Brown C.T."/>
            <person name="Hug L.A."/>
            <person name="Sharon I."/>
            <person name="Castelle C.J."/>
            <person name="Probst A.J."/>
            <person name="Thomas B.C."/>
            <person name="Singh A."/>
            <person name="Wilkins M.J."/>
            <person name="Karaoz U."/>
            <person name="Brodie E.L."/>
            <person name="Williams K.H."/>
            <person name="Hubbard S.S."/>
            <person name="Banfield J.F."/>
        </authorList>
    </citation>
    <scope>NUCLEOTIDE SEQUENCE [LARGE SCALE GENOMIC DNA]</scope>
</reference>
<dbReference type="Gene3D" id="1.10.287.1260">
    <property type="match status" value="2"/>
</dbReference>
<feature type="transmembrane region" description="Helical" evidence="1">
    <location>
        <begin position="20"/>
        <end position="48"/>
    </location>
</feature>